<protein>
    <submittedName>
        <fullName evidence="1">Uncharacterized protein</fullName>
    </submittedName>
</protein>
<proteinExistence type="predicted"/>
<evidence type="ECO:0000313" key="1">
    <source>
        <dbReference type="EMBL" id="GMA36028.1"/>
    </source>
</evidence>
<name>A0ABQ6IFW6_9MICO</name>
<dbReference type="EMBL" id="BSUN01000001">
    <property type="protein sequence ID" value="GMA36028.1"/>
    <property type="molecule type" value="Genomic_DNA"/>
</dbReference>
<organism evidence="1 2">
    <name type="scientific">Demequina litorisediminis</name>
    <dbReference type="NCBI Taxonomy" id="1849022"/>
    <lineage>
        <taxon>Bacteria</taxon>
        <taxon>Bacillati</taxon>
        <taxon>Actinomycetota</taxon>
        <taxon>Actinomycetes</taxon>
        <taxon>Micrococcales</taxon>
        <taxon>Demequinaceae</taxon>
        <taxon>Demequina</taxon>
    </lineage>
</organism>
<dbReference type="Proteomes" id="UP001157125">
    <property type="component" value="Unassembled WGS sequence"/>
</dbReference>
<accession>A0ABQ6IFW6</accession>
<keyword evidence="2" id="KW-1185">Reference proteome</keyword>
<reference evidence="2" key="1">
    <citation type="journal article" date="2019" name="Int. J. Syst. Evol. Microbiol.">
        <title>The Global Catalogue of Microorganisms (GCM) 10K type strain sequencing project: providing services to taxonomists for standard genome sequencing and annotation.</title>
        <authorList>
            <consortium name="The Broad Institute Genomics Platform"/>
            <consortium name="The Broad Institute Genome Sequencing Center for Infectious Disease"/>
            <person name="Wu L."/>
            <person name="Ma J."/>
        </authorList>
    </citation>
    <scope>NUCLEOTIDE SEQUENCE [LARGE SCALE GENOMIC DNA]</scope>
    <source>
        <strain evidence="2">NBRC 112299</strain>
    </source>
</reference>
<evidence type="ECO:0000313" key="2">
    <source>
        <dbReference type="Proteomes" id="UP001157125"/>
    </source>
</evidence>
<gene>
    <name evidence="1" type="ORF">GCM10025876_22320</name>
</gene>
<comment type="caution">
    <text evidence="1">The sequence shown here is derived from an EMBL/GenBank/DDBJ whole genome shotgun (WGS) entry which is preliminary data.</text>
</comment>
<sequence length="83" mass="8639">MGAGAGAGLDLDVTVTSGTLNDGATTTFTVDAGDQHVTYSVATGLAAETTDDVEYGYSGYGKARRSAVRRAAHELRHAKQRLH</sequence>